<dbReference type="PANTHER" id="PTHR23153">
    <property type="entry name" value="UBX-RELATED"/>
    <property type="match status" value="1"/>
</dbReference>
<evidence type="ECO:0008006" key="3">
    <source>
        <dbReference type="Google" id="ProtNLM"/>
    </source>
</evidence>
<proteinExistence type="predicted"/>
<comment type="caution">
    <text evidence="1">The sequence shown here is derived from an EMBL/GenBank/DDBJ whole genome shotgun (WGS) entry which is preliminary data.</text>
</comment>
<protein>
    <recommendedName>
        <fullName evidence="3">UBX domain-containing protein</fullName>
    </recommendedName>
</protein>
<gene>
    <name evidence="1" type="ORF">XENOCAPTIV_002271</name>
</gene>
<reference evidence="1 2" key="1">
    <citation type="submission" date="2021-06" db="EMBL/GenBank/DDBJ databases">
        <authorList>
            <person name="Palmer J.M."/>
        </authorList>
    </citation>
    <scope>NUCLEOTIDE SEQUENCE [LARGE SCALE GENOMIC DNA]</scope>
    <source>
        <strain evidence="1 2">XC_2019</strain>
        <tissue evidence="1">Muscle</tissue>
    </source>
</reference>
<dbReference type="SUPFAM" id="SSF54236">
    <property type="entry name" value="Ubiquitin-like"/>
    <property type="match status" value="1"/>
</dbReference>
<name>A0ABV0RF13_9TELE</name>
<dbReference type="InterPro" id="IPR029071">
    <property type="entry name" value="Ubiquitin-like_domsf"/>
</dbReference>
<dbReference type="Proteomes" id="UP001434883">
    <property type="component" value="Unassembled WGS sequence"/>
</dbReference>
<accession>A0ABV0RF13</accession>
<evidence type="ECO:0000313" key="1">
    <source>
        <dbReference type="EMBL" id="MEQ2206739.1"/>
    </source>
</evidence>
<organism evidence="1 2">
    <name type="scientific">Xenoophorus captivus</name>
    <dbReference type="NCBI Taxonomy" id="1517983"/>
    <lineage>
        <taxon>Eukaryota</taxon>
        <taxon>Metazoa</taxon>
        <taxon>Chordata</taxon>
        <taxon>Craniata</taxon>
        <taxon>Vertebrata</taxon>
        <taxon>Euteleostomi</taxon>
        <taxon>Actinopterygii</taxon>
        <taxon>Neopterygii</taxon>
        <taxon>Teleostei</taxon>
        <taxon>Neoteleostei</taxon>
        <taxon>Acanthomorphata</taxon>
        <taxon>Ovalentaria</taxon>
        <taxon>Atherinomorphae</taxon>
        <taxon>Cyprinodontiformes</taxon>
        <taxon>Goodeidae</taxon>
        <taxon>Xenoophorus</taxon>
    </lineage>
</organism>
<keyword evidence="2" id="KW-1185">Reference proteome</keyword>
<dbReference type="PANTHER" id="PTHR23153:SF38">
    <property type="entry name" value="UBX DOMAIN-CONTAINING PROTEIN 6"/>
    <property type="match status" value="1"/>
</dbReference>
<feature type="non-terminal residue" evidence="1">
    <location>
        <position position="1"/>
    </location>
</feature>
<evidence type="ECO:0000313" key="2">
    <source>
        <dbReference type="Proteomes" id="UP001434883"/>
    </source>
</evidence>
<dbReference type="EMBL" id="JAHRIN010043236">
    <property type="protein sequence ID" value="MEQ2206739.1"/>
    <property type="molecule type" value="Genomic_DNA"/>
</dbReference>
<sequence>TELVEKNAMLRTKAMREKEEQRERRKYNYTLIRLRLPDGNLLQASLTGMVITQQRMVCDLFAATFYAWDRLPALFEFVRESLVDGWQPFEIIAPGGQKLQESEEVTLVECNLADIAAAGGKSPTLLKPELLENIQTLS</sequence>